<sequence>MGREWGEADSGVPVDPWGDAGRESVGGESVERVSVGREFVEPGLLGREFVEPEFVGYEFVEREFVGYEVEPESVGRHALREEPVRQAADEVGFAVPERAVDPAPVPVPKHAAARAPEPLPKRVPAPVPTPAEIAWMDRAAILAGVEMVDSWEFPASRVGAHARAAR</sequence>
<organism evidence="2 3">
    <name type="scientific">Saccharothrix hoggarensis</name>
    <dbReference type="NCBI Taxonomy" id="913853"/>
    <lineage>
        <taxon>Bacteria</taxon>
        <taxon>Bacillati</taxon>
        <taxon>Actinomycetota</taxon>
        <taxon>Actinomycetes</taxon>
        <taxon>Pseudonocardiales</taxon>
        <taxon>Pseudonocardiaceae</taxon>
        <taxon>Saccharothrix</taxon>
    </lineage>
</organism>
<dbReference type="Proteomes" id="UP001597168">
    <property type="component" value="Unassembled WGS sequence"/>
</dbReference>
<comment type="caution">
    <text evidence="2">The sequence shown here is derived from an EMBL/GenBank/DDBJ whole genome shotgun (WGS) entry which is preliminary data.</text>
</comment>
<protein>
    <submittedName>
        <fullName evidence="2">Uncharacterized protein</fullName>
    </submittedName>
</protein>
<dbReference type="RefSeq" id="WP_380724113.1">
    <property type="nucleotide sequence ID" value="NZ_JBHTLK010000074.1"/>
</dbReference>
<proteinExistence type="predicted"/>
<name>A0ABW3QVB6_9PSEU</name>
<evidence type="ECO:0000313" key="3">
    <source>
        <dbReference type="Proteomes" id="UP001597168"/>
    </source>
</evidence>
<feature type="region of interest" description="Disordered" evidence="1">
    <location>
        <begin position="104"/>
        <end position="123"/>
    </location>
</feature>
<keyword evidence="3" id="KW-1185">Reference proteome</keyword>
<dbReference type="EMBL" id="JBHTLK010000074">
    <property type="protein sequence ID" value="MFD1148690.1"/>
    <property type="molecule type" value="Genomic_DNA"/>
</dbReference>
<feature type="region of interest" description="Disordered" evidence="1">
    <location>
        <begin position="1"/>
        <end position="29"/>
    </location>
</feature>
<reference evidence="3" key="1">
    <citation type="journal article" date="2019" name="Int. J. Syst. Evol. Microbiol.">
        <title>The Global Catalogue of Microorganisms (GCM) 10K type strain sequencing project: providing services to taxonomists for standard genome sequencing and annotation.</title>
        <authorList>
            <consortium name="The Broad Institute Genomics Platform"/>
            <consortium name="The Broad Institute Genome Sequencing Center for Infectious Disease"/>
            <person name="Wu L."/>
            <person name="Ma J."/>
        </authorList>
    </citation>
    <scope>NUCLEOTIDE SEQUENCE [LARGE SCALE GENOMIC DNA]</scope>
    <source>
        <strain evidence="3">CCUG 60214</strain>
    </source>
</reference>
<evidence type="ECO:0000256" key="1">
    <source>
        <dbReference type="SAM" id="MobiDB-lite"/>
    </source>
</evidence>
<accession>A0ABW3QVB6</accession>
<evidence type="ECO:0000313" key="2">
    <source>
        <dbReference type="EMBL" id="MFD1148690.1"/>
    </source>
</evidence>
<gene>
    <name evidence="2" type="ORF">ACFQ3T_16285</name>
</gene>